<keyword evidence="2 4" id="KW-0808">Transferase</keyword>
<evidence type="ECO:0000256" key="2">
    <source>
        <dbReference type="ARBA" id="ARBA00022679"/>
    </source>
</evidence>
<evidence type="ECO:0000256" key="1">
    <source>
        <dbReference type="ARBA" id="ARBA00022676"/>
    </source>
</evidence>
<reference evidence="4 5" key="1">
    <citation type="journal article" date="2018" name="Int. J. Syst. Evol. Microbiol.">
        <title>Lactobacillus bambusae sp. nov., isolated from a traditional fermented Ma-bamboo shoots of Taiwan.</title>
        <authorList>
            <person name="Wang L.-T."/>
        </authorList>
    </citation>
    <scope>NUCLEOTIDE SEQUENCE [LARGE SCALE GENOMIC DNA]</scope>
    <source>
        <strain evidence="4 5">BS-W1</strain>
    </source>
</reference>
<dbReference type="EMBL" id="QCXQ01000003">
    <property type="protein sequence ID" value="PWF99707.1"/>
    <property type="molecule type" value="Genomic_DNA"/>
</dbReference>
<dbReference type="Proteomes" id="UP000245080">
    <property type="component" value="Unassembled WGS sequence"/>
</dbReference>
<dbReference type="OrthoDB" id="9765175at2"/>
<dbReference type="AlphaFoldDB" id="A0A2V1MYZ5"/>
<gene>
    <name evidence="4" type="ORF">DCM90_06510</name>
</gene>
<dbReference type="PANTHER" id="PTHR12526:SF629">
    <property type="entry name" value="TEICHURONIC ACID BIOSYNTHESIS GLYCOSYLTRANSFERASE TUAH-RELATED"/>
    <property type="match status" value="1"/>
</dbReference>
<name>A0A2V1MYZ5_9LACO</name>
<sequence>MNFFVNRTMGIGNSGVEHAEFYRAKLFDAKKIPYKYVFVEMTKNLHEAMDHWNIRPEQVINMWEYFVFGESYLDDGAPQIMKAKEEVILDSTNTQHRVDNVTSSGIRIERHMVKYPNDEPGKDNLLVSISRVQVFNAQTDEMKVEYEYTLDPRRGRILHNVHLYNFDESGDQLFFPNEVQLQRFFFQRLVAHFGTPANFMLDRGEESEAALLYHKPKGVHVMEVIHADHLSDRKIPTDPLWNNHYEYSLTHLDEIDRLVVATEMQRQDLLKDFPESDQKITAIPVGGVRNQDVTGGKEKKLEGAFKLVTVSRLADEKHIDIAIKAVAEAKKSIDVSLDIYGQGSQLGKLTQTIKDLDAEDYIHLMGHTNHPNEIYPQYDAFISASFSEGFGLTYIEALNADLPVITFDARFGALELIHEDENGVLVDFKRDDQDYDVAELAKGIIKAHDNYTELQKHTRQSTANYQDHVIADKWEALINGL</sequence>
<evidence type="ECO:0000313" key="5">
    <source>
        <dbReference type="Proteomes" id="UP000245080"/>
    </source>
</evidence>
<proteinExistence type="predicted"/>
<dbReference type="Pfam" id="PF00534">
    <property type="entry name" value="Glycos_transf_1"/>
    <property type="match status" value="1"/>
</dbReference>
<organism evidence="4 5">
    <name type="scientific">Levilactobacillus bambusae</name>
    <dbReference type="NCBI Taxonomy" id="2024736"/>
    <lineage>
        <taxon>Bacteria</taxon>
        <taxon>Bacillati</taxon>
        <taxon>Bacillota</taxon>
        <taxon>Bacilli</taxon>
        <taxon>Lactobacillales</taxon>
        <taxon>Lactobacillaceae</taxon>
        <taxon>Levilactobacillus</taxon>
    </lineage>
</organism>
<dbReference type="GO" id="GO:0016757">
    <property type="term" value="F:glycosyltransferase activity"/>
    <property type="evidence" value="ECO:0007669"/>
    <property type="project" value="UniProtKB-KW"/>
</dbReference>
<keyword evidence="1" id="KW-0328">Glycosyltransferase</keyword>
<evidence type="ECO:0000259" key="3">
    <source>
        <dbReference type="Pfam" id="PF00534"/>
    </source>
</evidence>
<feature type="domain" description="Glycosyl transferase family 1" evidence="3">
    <location>
        <begin position="298"/>
        <end position="459"/>
    </location>
</feature>
<comment type="caution">
    <text evidence="4">The sequence shown here is derived from an EMBL/GenBank/DDBJ whole genome shotgun (WGS) entry which is preliminary data.</text>
</comment>
<dbReference type="RefSeq" id="WP_109250562.1">
    <property type="nucleotide sequence ID" value="NZ_QCXQ01000003.1"/>
</dbReference>
<evidence type="ECO:0000313" key="4">
    <source>
        <dbReference type="EMBL" id="PWF99707.1"/>
    </source>
</evidence>
<accession>A0A2V1MYZ5</accession>
<dbReference type="SUPFAM" id="SSF53756">
    <property type="entry name" value="UDP-Glycosyltransferase/glycogen phosphorylase"/>
    <property type="match status" value="1"/>
</dbReference>
<protein>
    <submittedName>
        <fullName evidence="4">Glycosyl transferase</fullName>
    </submittedName>
</protein>
<dbReference type="Gene3D" id="3.40.50.2000">
    <property type="entry name" value="Glycogen Phosphorylase B"/>
    <property type="match status" value="3"/>
</dbReference>
<keyword evidence="5" id="KW-1185">Reference proteome</keyword>
<dbReference type="InterPro" id="IPR001296">
    <property type="entry name" value="Glyco_trans_1"/>
</dbReference>
<dbReference type="PANTHER" id="PTHR12526">
    <property type="entry name" value="GLYCOSYLTRANSFERASE"/>
    <property type="match status" value="1"/>
</dbReference>